<reference evidence="2 3" key="1">
    <citation type="submission" date="2023-07" db="EMBL/GenBank/DDBJ databases">
        <title>Genomic Encyclopedia of Type Strains, Phase IV (KMG-IV): sequencing the most valuable type-strain genomes for metagenomic binning, comparative biology and taxonomic classification.</title>
        <authorList>
            <person name="Goeker M."/>
        </authorList>
    </citation>
    <scope>NUCLEOTIDE SEQUENCE [LARGE SCALE GENOMIC DNA]</scope>
    <source>
        <strain evidence="2 3">T98</strain>
    </source>
</reference>
<evidence type="ECO:0000313" key="3">
    <source>
        <dbReference type="Proteomes" id="UP001248709"/>
    </source>
</evidence>
<organism evidence="2 3">
    <name type="scientific">Paenibacillus forsythiae</name>
    <dbReference type="NCBI Taxonomy" id="365616"/>
    <lineage>
        <taxon>Bacteria</taxon>
        <taxon>Bacillati</taxon>
        <taxon>Bacillota</taxon>
        <taxon>Bacilli</taxon>
        <taxon>Bacillales</taxon>
        <taxon>Paenibacillaceae</taxon>
        <taxon>Paenibacillus</taxon>
    </lineage>
</organism>
<keyword evidence="3" id="KW-1185">Reference proteome</keyword>
<accession>A0ABU3HAF0</accession>
<sequence>MKKQVIWGLIIATSLVSGCSAKGNNQESSPTAAIETEKPRKLSDSEKIALEYVTVFLNGTDLEAKKKFVADNIYPDVQPIFQLAASQESTESSKLHNPKVLESKDYTDKEGGKNKIVLIEGEKSSVPKSELIILIKNNKIGWATGPSNKETFDVIRKEFAHPIPSSSPAESAVADTKEKLKEIRNFTISDIWNSGFVDINWFIGSGTNSTGESMDIDFAMEQLGKTMDKKKEYDQYVEGLPSEYDSLKSIWTKLSGEADRMYQQLQTTPPKANDKNGNLDAGKLNQYLEAFDKAVSELTES</sequence>
<evidence type="ECO:0000313" key="2">
    <source>
        <dbReference type="EMBL" id="MDT3427789.1"/>
    </source>
</evidence>
<dbReference type="PROSITE" id="PS51257">
    <property type="entry name" value="PROKAR_LIPOPROTEIN"/>
    <property type="match status" value="1"/>
</dbReference>
<feature type="region of interest" description="Disordered" evidence="1">
    <location>
        <begin position="21"/>
        <end position="40"/>
    </location>
</feature>
<name>A0ABU3HAF0_9BACL</name>
<gene>
    <name evidence="2" type="ORF">J2Z22_003365</name>
</gene>
<dbReference type="Proteomes" id="UP001248709">
    <property type="component" value="Unassembled WGS sequence"/>
</dbReference>
<feature type="compositionally biased region" description="Polar residues" evidence="1">
    <location>
        <begin position="21"/>
        <end position="31"/>
    </location>
</feature>
<dbReference type="RefSeq" id="WP_025697918.1">
    <property type="nucleotide sequence ID" value="NZ_JAUSUY010000014.1"/>
</dbReference>
<comment type="caution">
    <text evidence="2">The sequence shown here is derived from an EMBL/GenBank/DDBJ whole genome shotgun (WGS) entry which is preliminary data.</text>
</comment>
<proteinExistence type="predicted"/>
<evidence type="ECO:0000256" key="1">
    <source>
        <dbReference type="SAM" id="MobiDB-lite"/>
    </source>
</evidence>
<evidence type="ECO:0008006" key="4">
    <source>
        <dbReference type="Google" id="ProtNLM"/>
    </source>
</evidence>
<dbReference type="EMBL" id="JAUSUY010000014">
    <property type="protein sequence ID" value="MDT3427789.1"/>
    <property type="molecule type" value="Genomic_DNA"/>
</dbReference>
<protein>
    <recommendedName>
        <fullName evidence="4">Lipoprotein</fullName>
    </recommendedName>
</protein>